<keyword evidence="2" id="KW-0560">Oxidoreductase</keyword>
<dbReference type="Pfam" id="PF04268">
    <property type="entry name" value="SoxG"/>
    <property type="match status" value="1"/>
</dbReference>
<dbReference type="InterPro" id="IPR036188">
    <property type="entry name" value="FAD/NAD-bd_sf"/>
</dbReference>
<proteinExistence type="inferred from homology"/>
<comment type="similarity">
    <text evidence="1">Belongs to the GcvT family.</text>
</comment>
<evidence type="ECO:0000259" key="3">
    <source>
        <dbReference type="Pfam" id="PF01571"/>
    </source>
</evidence>
<evidence type="ECO:0000313" key="7">
    <source>
        <dbReference type="Proteomes" id="UP001500655"/>
    </source>
</evidence>
<dbReference type="Gene3D" id="3.50.50.60">
    <property type="entry name" value="FAD/NAD(P)-binding domain"/>
    <property type="match status" value="1"/>
</dbReference>
<dbReference type="Gene3D" id="3.10.20.440">
    <property type="entry name" value="2Fe-2S iron-sulphur cluster binding domain, sarcosine oxidase, alpha subunit, N-terminal domain"/>
    <property type="match status" value="1"/>
</dbReference>
<dbReference type="RefSeq" id="WP_344082023.1">
    <property type="nucleotide sequence ID" value="NZ_BAAALS010000013.1"/>
</dbReference>
<evidence type="ECO:0000313" key="6">
    <source>
        <dbReference type="EMBL" id="GAA1757287.1"/>
    </source>
</evidence>
<feature type="domain" description="Aminomethyltransferase C-terminal" evidence="4">
    <location>
        <begin position="754"/>
        <end position="837"/>
    </location>
</feature>
<dbReference type="PANTHER" id="PTHR43757">
    <property type="entry name" value="AMINOMETHYLTRANSFERASE"/>
    <property type="match status" value="1"/>
</dbReference>
<dbReference type="InterPro" id="IPR042204">
    <property type="entry name" value="2Fe-2S-bd_N"/>
</dbReference>
<dbReference type="SUPFAM" id="SSF51905">
    <property type="entry name" value="FAD/NAD(P)-binding domain"/>
    <property type="match status" value="1"/>
</dbReference>
<keyword evidence="7" id="KW-1185">Reference proteome</keyword>
<dbReference type="InterPro" id="IPR041117">
    <property type="entry name" value="SoxA_A3"/>
</dbReference>
<evidence type="ECO:0000259" key="5">
    <source>
        <dbReference type="Pfam" id="PF17806"/>
    </source>
</evidence>
<reference evidence="7" key="1">
    <citation type="journal article" date="2019" name="Int. J. Syst. Evol. Microbiol.">
        <title>The Global Catalogue of Microorganisms (GCM) 10K type strain sequencing project: providing services to taxonomists for standard genome sequencing and annotation.</title>
        <authorList>
            <consortium name="The Broad Institute Genomics Platform"/>
            <consortium name="The Broad Institute Genome Sequencing Center for Infectious Disease"/>
            <person name="Wu L."/>
            <person name="Ma J."/>
        </authorList>
    </citation>
    <scope>NUCLEOTIDE SEQUENCE [LARGE SCALE GENOMIC DNA]</scope>
    <source>
        <strain evidence="7">JCM 13249</strain>
    </source>
</reference>
<dbReference type="PANTHER" id="PTHR43757:SF2">
    <property type="entry name" value="AMINOMETHYLTRANSFERASE, MITOCHONDRIAL"/>
    <property type="match status" value="1"/>
</dbReference>
<dbReference type="Pfam" id="PF17806">
    <property type="entry name" value="SO_alpha_A3"/>
    <property type="match status" value="1"/>
</dbReference>
<dbReference type="PRINTS" id="PR00411">
    <property type="entry name" value="PNDRDTASEI"/>
</dbReference>
<dbReference type="InterPro" id="IPR028896">
    <property type="entry name" value="GcvT/YgfZ/DmdA"/>
</dbReference>
<dbReference type="SUPFAM" id="SSF101790">
    <property type="entry name" value="Aminomethyltransferase beta-barrel domain"/>
    <property type="match status" value="1"/>
</dbReference>
<protein>
    <submittedName>
        <fullName evidence="6">2Fe-2S iron-sulfur cluster-binding protein</fullName>
    </submittedName>
</protein>
<organism evidence="6 7">
    <name type="scientific">Luedemannella helvata</name>
    <dbReference type="NCBI Taxonomy" id="349315"/>
    <lineage>
        <taxon>Bacteria</taxon>
        <taxon>Bacillati</taxon>
        <taxon>Actinomycetota</taxon>
        <taxon>Actinomycetes</taxon>
        <taxon>Micromonosporales</taxon>
        <taxon>Micromonosporaceae</taxon>
        <taxon>Luedemannella</taxon>
    </lineage>
</organism>
<dbReference type="Gene3D" id="3.30.1360.120">
    <property type="entry name" value="Probable tRNA modification gtpase trme, domain 1"/>
    <property type="match status" value="2"/>
</dbReference>
<accession>A0ABN2KIM1</accession>
<gene>
    <name evidence="6" type="ORF">GCM10009681_30720</name>
</gene>
<dbReference type="InterPro" id="IPR027266">
    <property type="entry name" value="TrmE/GcvT-like"/>
</dbReference>
<evidence type="ECO:0000256" key="1">
    <source>
        <dbReference type="ARBA" id="ARBA00008609"/>
    </source>
</evidence>
<dbReference type="InterPro" id="IPR006222">
    <property type="entry name" value="GCVT_N"/>
</dbReference>
<evidence type="ECO:0000259" key="4">
    <source>
        <dbReference type="Pfam" id="PF08669"/>
    </source>
</evidence>
<dbReference type="Pfam" id="PF13510">
    <property type="entry name" value="Fer2_4"/>
    <property type="match status" value="1"/>
</dbReference>
<dbReference type="SUPFAM" id="SSF103025">
    <property type="entry name" value="Folate-binding domain"/>
    <property type="match status" value="2"/>
</dbReference>
<dbReference type="InterPro" id="IPR029043">
    <property type="entry name" value="GcvT/YgfZ_C"/>
</dbReference>
<dbReference type="Pfam" id="PF01571">
    <property type="entry name" value="GCV_T"/>
    <property type="match status" value="1"/>
</dbReference>
<dbReference type="PRINTS" id="PR00368">
    <property type="entry name" value="FADPNR"/>
</dbReference>
<dbReference type="Proteomes" id="UP001500655">
    <property type="component" value="Unassembled WGS sequence"/>
</dbReference>
<dbReference type="EMBL" id="BAAALS010000013">
    <property type="protein sequence ID" value="GAA1757287.1"/>
    <property type="molecule type" value="Genomic_DNA"/>
</dbReference>
<dbReference type="InterPro" id="IPR007375">
    <property type="entry name" value="SoxG"/>
</dbReference>
<sequence>MNRRHRSAGRVDRARVLRFVFDGVSYEGYPGDTLASALLANGIHHVSTSVNHGRPRGILTAGSEEPTALVRVSAPYVEPMRTATTVELVDGLVAEPLAGRGRLTGPDRARYDAVWAHCDVLVVGGGPAGLSAAVEAVREGARVILVDERPEPGGSALDLGTAFETRDLIADDLAVLRSSAAATVLSRTTALGLYDDGLVTAIQRLTDHLPAGAGGTRQRLWRVRAGRIQLATGWHERPLAFAGNDVPGVMLASAAVSYLHRYGVLVGRRAVVLTTNDTGHAAAATLGAAGMEIATVVDTRDAYPVIEVFGGTRVRGVAVGERRYDADAVLVAGGFSPVLQLYAQAGGRLRFDGARGAMVPDGHRGPVQYVSPLPPPSHVPALQGGYVDLQRDVTVADVARARDAGLRSVEHVKRYTTAGTAHDQGKTSGFLTALAAGTGLELTTSRPPYVPVLFAALAGRDRGALFDPVRQTAAHDAHVALGAVFENVGQWRRARYYPRDGESMDEAVRRECRSARSSVAVMDASTLGKIELVGPDAGEFLDRLYTNVISTLAVGAIRYGVMCGVDGMVFDDGTVARLADDRFLVTTTTGNAARVLDWMEEWLQTEWPDLRVWCTSVTERWSTIAVVGPHARTLLPATTHSLPFMRWQDAVVAGLPARVCRISFSGELAYEVSVAWSSGAALWDAFVGAGATPYGTETMHVLRAEKGYPIIGQDTDGTVTPHDLGLGWAVSTRKAHFLGKRSLARPDTSRPDRKHLVGVLPDDPSLRLPEGSHLVADGVPVGHVTSSYHSAALGRSFALALLTSGRHRHGERLHATLLDGAGLRTTSVTVTSPVLYDPDNTRRDGDAPEAVVSLPDARPAASPFAAFADRFAAVADRTGGGVRIAEVPLGAQLTVRGPAPMPPNTTIVTATHTALWLGPDETLLVSPAGGDLPRPPDDAWSVVDTSAARVAIAVAGPHARRLLAFGCALDLRPDRFGAGGCAQTHVARTQALLWHRADDEYLLVVRPSFGPYLADWLVDASAGLSTAATIDQPYGQFSPDEHTRMKT</sequence>
<comment type="caution">
    <text evidence="6">The sequence shown here is derived from an EMBL/GenBank/DDBJ whole genome shotgun (WGS) entry which is preliminary data.</text>
</comment>
<evidence type="ECO:0000256" key="2">
    <source>
        <dbReference type="ARBA" id="ARBA00023002"/>
    </source>
</evidence>
<dbReference type="Pfam" id="PF12831">
    <property type="entry name" value="FAD_oxidored"/>
    <property type="match status" value="1"/>
</dbReference>
<dbReference type="InterPro" id="IPR013977">
    <property type="entry name" value="GcvT_C"/>
</dbReference>
<feature type="domain" description="SoxA A3" evidence="5">
    <location>
        <begin position="386"/>
        <end position="460"/>
    </location>
</feature>
<feature type="domain" description="GCVT N-terminal" evidence="3">
    <location>
        <begin position="475"/>
        <end position="734"/>
    </location>
</feature>
<name>A0ABN2KIM1_9ACTN</name>
<dbReference type="Pfam" id="PF08669">
    <property type="entry name" value="GCV_T_C"/>
    <property type="match status" value="1"/>
</dbReference>